<keyword evidence="3" id="KW-1185">Reference proteome</keyword>
<feature type="region of interest" description="Disordered" evidence="1">
    <location>
        <begin position="115"/>
        <end position="142"/>
    </location>
</feature>
<protein>
    <submittedName>
        <fullName evidence="2">Uncharacterized protein</fullName>
    </submittedName>
</protein>
<feature type="compositionally biased region" description="Basic and acidic residues" evidence="1">
    <location>
        <begin position="30"/>
        <end position="59"/>
    </location>
</feature>
<accession>A0A9Q1ERJ0</accession>
<dbReference type="EMBL" id="JAINUF010000013">
    <property type="protein sequence ID" value="KAJ8343729.1"/>
    <property type="molecule type" value="Genomic_DNA"/>
</dbReference>
<proteinExistence type="predicted"/>
<evidence type="ECO:0000313" key="2">
    <source>
        <dbReference type="EMBL" id="KAJ8343729.1"/>
    </source>
</evidence>
<feature type="region of interest" description="Disordered" evidence="1">
    <location>
        <begin position="189"/>
        <end position="225"/>
    </location>
</feature>
<feature type="compositionally biased region" description="Basic and acidic residues" evidence="1">
    <location>
        <begin position="117"/>
        <end position="126"/>
    </location>
</feature>
<dbReference type="AlphaFoldDB" id="A0A9Q1ERJ0"/>
<gene>
    <name evidence="2" type="ORF">SKAU_G00310580</name>
</gene>
<name>A0A9Q1ERJ0_SYNKA</name>
<evidence type="ECO:0000256" key="1">
    <source>
        <dbReference type="SAM" id="MobiDB-lite"/>
    </source>
</evidence>
<feature type="compositionally biased region" description="Polar residues" evidence="1">
    <location>
        <begin position="203"/>
        <end position="218"/>
    </location>
</feature>
<feature type="region of interest" description="Disordered" evidence="1">
    <location>
        <begin position="28"/>
        <end position="66"/>
    </location>
</feature>
<evidence type="ECO:0000313" key="3">
    <source>
        <dbReference type="Proteomes" id="UP001152622"/>
    </source>
</evidence>
<comment type="caution">
    <text evidence="2">The sequence shown here is derived from an EMBL/GenBank/DDBJ whole genome shotgun (WGS) entry which is preliminary data.</text>
</comment>
<dbReference type="Proteomes" id="UP001152622">
    <property type="component" value="Chromosome 13"/>
</dbReference>
<reference evidence="2" key="1">
    <citation type="journal article" date="2023" name="Science">
        <title>Genome structures resolve the early diversification of teleost fishes.</title>
        <authorList>
            <person name="Parey E."/>
            <person name="Louis A."/>
            <person name="Montfort J."/>
            <person name="Bouchez O."/>
            <person name="Roques C."/>
            <person name="Iampietro C."/>
            <person name="Lluch J."/>
            <person name="Castinel A."/>
            <person name="Donnadieu C."/>
            <person name="Desvignes T."/>
            <person name="Floi Bucao C."/>
            <person name="Jouanno E."/>
            <person name="Wen M."/>
            <person name="Mejri S."/>
            <person name="Dirks R."/>
            <person name="Jansen H."/>
            <person name="Henkel C."/>
            <person name="Chen W.J."/>
            <person name="Zahm M."/>
            <person name="Cabau C."/>
            <person name="Klopp C."/>
            <person name="Thompson A.W."/>
            <person name="Robinson-Rechavi M."/>
            <person name="Braasch I."/>
            <person name="Lecointre G."/>
            <person name="Bobe J."/>
            <person name="Postlethwait J.H."/>
            <person name="Berthelot C."/>
            <person name="Roest Crollius H."/>
            <person name="Guiguen Y."/>
        </authorList>
    </citation>
    <scope>NUCLEOTIDE SEQUENCE</scope>
    <source>
        <strain evidence="2">WJC10195</strain>
    </source>
</reference>
<sequence>MGRGRLGTQTDDRALGLGERAKCSRILHSSIEHHAASPRPEVGDVDRQRGREKGPERGEGTQAAGRVSETLITVTSCQGRGLCCVKPVQPGAFKTGPQKDVRSHDLTGNRCASGELSARRRPDARRWNAPVPPHQPRTPPCTRTPTSSFCSFCRARRGRTDTVSLLAEAHRWAPWTFPVRGQVSGVSFPQGRACADDGEEPVNGSNRKMSLSRQSLSSLPADPQH</sequence>
<feature type="compositionally biased region" description="Pro residues" evidence="1">
    <location>
        <begin position="130"/>
        <end position="139"/>
    </location>
</feature>
<organism evidence="2 3">
    <name type="scientific">Synaphobranchus kaupii</name>
    <name type="common">Kaup's arrowtooth eel</name>
    <dbReference type="NCBI Taxonomy" id="118154"/>
    <lineage>
        <taxon>Eukaryota</taxon>
        <taxon>Metazoa</taxon>
        <taxon>Chordata</taxon>
        <taxon>Craniata</taxon>
        <taxon>Vertebrata</taxon>
        <taxon>Euteleostomi</taxon>
        <taxon>Actinopterygii</taxon>
        <taxon>Neopterygii</taxon>
        <taxon>Teleostei</taxon>
        <taxon>Anguilliformes</taxon>
        <taxon>Synaphobranchidae</taxon>
        <taxon>Synaphobranchus</taxon>
    </lineage>
</organism>